<dbReference type="InterPro" id="IPR003661">
    <property type="entry name" value="HisK_dim/P_dom"/>
</dbReference>
<sequence>MLEPDGRREAGARALSQLLVMQGVAVGLPEPDAVLKFLAGGLAEMPGIATVIPFGPGGPAWDGHDAVIPLASGGDSFGGFAVAIDDAESFDAILPFIRTTLGIIASFLELRRDQRSGHEREQRLHVEVRKTRRELLLIEHDLQAILNTIPDIFFRTGDSDRVVMVSPGVFSILGYAPETFLGTRMSDHHVDPELYLRERERVLAAQGEVVMIEGMMRHKSGAEVWVSTNAAARFDARGQFTGIDGIARDDTAKKRAERDLLTAKDLAEQANRLKTQFLANMSHELRTPLNAIIGFSEFMGLEALGPLGAEKYREYLIDIKQSGEHLLEVINDILDVARIEAGRVELRPDAVALAPMVDSCVRLVADRARMMNLRIEIDVPAGLPALAVDPLRFRQVLLNLLTNAVKFNRRGGTITVSARRHDMPPGGLLVTIADTGIGIAEKDIPLVLEAFGQVSDAYTRPHDGTGLGLPLCRSLMTLHGGDLLLESVPGAGTTVTLVLPESCVKRG</sequence>
<evidence type="ECO:0000256" key="3">
    <source>
        <dbReference type="ARBA" id="ARBA00022553"/>
    </source>
</evidence>
<dbReference type="InterPro" id="IPR036097">
    <property type="entry name" value="HisK_dim/P_sf"/>
</dbReference>
<dbReference type="Pfam" id="PF00512">
    <property type="entry name" value="HisKA"/>
    <property type="match status" value="1"/>
</dbReference>
<dbReference type="Gene3D" id="3.30.565.10">
    <property type="entry name" value="Histidine kinase-like ATPase, C-terminal domain"/>
    <property type="match status" value="1"/>
</dbReference>
<dbReference type="PROSITE" id="PS50109">
    <property type="entry name" value="HIS_KIN"/>
    <property type="match status" value="1"/>
</dbReference>
<dbReference type="InterPro" id="IPR000700">
    <property type="entry name" value="PAS-assoc_C"/>
</dbReference>
<proteinExistence type="predicted"/>
<feature type="domain" description="PAC" evidence="8">
    <location>
        <begin position="210"/>
        <end position="262"/>
    </location>
</feature>
<dbReference type="Proteomes" id="UP000019486">
    <property type="component" value="Unassembled WGS sequence"/>
</dbReference>
<name>W9H2C7_9PROT</name>
<dbReference type="InterPro" id="IPR035965">
    <property type="entry name" value="PAS-like_dom_sf"/>
</dbReference>
<dbReference type="AlphaFoldDB" id="W9H2C7"/>
<comment type="catalytic activity">
    <reaction evidence="1">
        <text>ATP + protein L-histidine = ADP + protein N-phospho-L-histidine.</text>
        <dbReference type="EC" id="2.7.13.3"/>
    </reaction>
</comment>
<keyword evidence="3" id="KW-0597">Phosphoprotein</keyword>
<dbReference type="PANTHER" id="PTHR43047">
    <property type="entry name" value="TWO-COMPONENT HISTIDINE PROTEIN KINASE"/>
    <property type="match status" value="1"/>
</dbReference>
<dbReference type="GO" id="GO:0009927">
    <property type="term" value="F:histidine phosphotransfer kinase activity"/>
    <property type="evidence" value="ECO:0007669"/>
    <property type="project" value="TreeGrafter"/>
</dbReference>
<keyword evidence="4" id="KW-0808">Transferase</keyword>
<comment type="caution">
    <text evidence="9">The sequence shown here is derived from an EMBL/GenBank/DDBJ whole genome shotgun (WGS) entry which is preliminary data.</text>
</comment>
<evidence type="ECO:0000259" key="6">
    <source>
        <dbReference type="PROSITE" id="PS50109"/>
    </source>
</evidence>
<dbReference type="InterPro" id="IPR013655">
    <property type="entry name" value="PAS_fold_3"/>
</dbReference>
<dbReference type="PRINTS" id="PR00344">
    <property type="entry name" value="BCTRLSENSOR"/>
</dbReference>
<dbReference type="InterPro" id="IPR004358">
    <property type="entry name" value="Sig_transdc_His_kin-like_C"/>
</dbReference>
<accession>W9H2C7</accession>
<dbReference type="SUPFAM" id="SSF55785">
    <property type="entry name" value="PYP-like sensor domain (PAS domain)"/>
    <property type="match status" value="1"/>
</dbReference>
<evidence type="ECO:0000256" key="2">
    <source>
        <dbReference type="ARBA" id="ARBA00012438"/>
    </source>
</evidence>
<protein>
    <recommendedName>
        <fullName evidence="2">histidine kinase</fullName>
        <ecNumber evidence="2">2.7.13.3</ecNumber>
    </recommendedName>
</protein>
<dbReference type="Gene3D" id="1.10.287.130">
    <property type="match status" value="1"/>
</dbReference>
<dbReference type="InterPro" id="IPR005467">
    <property type="entry name" value="His_kinase_dom"/>
</dbReference>
<dbReference type="SUPFAM" id="SSF55874">
    <property type="entry name" value="ATPase domain of HSP90 chaperone/DNA topoisomerase II/histidine kinase"/>
    <property type="match status" value="1"/>
</dbReference>
<dbReference type="CDD" id="cd00130">
    <property type="entry name" value="PAS"/>
    <property type="match status" value="1"/>
</dbReference>
<dbReference type="CDD" id="cd16922">
    <property type="entry name" value="HATPase_EvgS-ArcB-TorS-like"/>
    <property type="match status" value="1"/>
</dbReference>
<dbReference type="CDD" id="cd00082">
    <property type="entry name" value="HisKA"/>
    <property type="match status" value="1"/>
</dbReference>
<evidence type="ECO:0000256" key="5">
    <source>
        <dbReference type="ARBA" id="ARBA00022777"/>
    </source>
</evidence>
<evidence type="ECO:0000313" key="10">
    <source>
        <dbReference type="Proteomes" id="UP000019486"/>
    </source>
</evidence>
<keyword evidence="10" id="KW-1185">Reference proteome</keyword>
<dbReference type="InterPro" id="IPR036890">
    <property type="entry name" value="HATPase_C_sf"/>
</dbReference>
<dbReference type="SUPFAM" id="SSF47384">
    <property type="entry name" value="Homodimeric domain of signal transducing histidine kinase"/>
    <property type="match status" value="1"/>
</dbReference>
<reference evidence="9 10" key="1">
    <citation type="submission" date="2013-08" db="EMBL/GenBank/DDBJ databases">
        <title>The genome sequence of Skermanella stibiiresistens.</title>
        <authorList>
            <person name="Zhu W."/>
            <person name="Wang G."/>
        </authorList>
    </citation>
    <scope>NUCLEOTIDE SEQUENCE [LARGE SCALE GENOMIC DNA]</scope>
    <source>
        <strain evidence="9 10">SB22</strain>
    </source>
</reference>
<dbReference type="Pfam" id="PF02518">
    <property type="entry name" value="HATPase_c"/>
    <property type="match status" value="1"/>
</dbReference>
<evidence type="ECO:0000259" key="7">
    <source>
        <dbReference type="PROSITE" id="PS50112"/>
    </source>
</evidence>
<dbReference type="InterPro" id="IPR003594">
    <property type="entry name" value="HATPase_dom"/>
</dbReference>
<dbReference type="InterPro" id="IPR000014">
    <property type="entry name" value="PAS"/>
</dbReference>
<dbReference type="STRING" id="1385369.N825_10265"/>
<dbReference type="GO" id="GO:0005886">
    <property type="term" value="C:plasma membrane"/>
    <property type="evidence" value="ECO:0007669"/>
    <property type="project" value="TreeGrafter"/>
</dbReference>
<dbReference type="GO" id="GO:0000155">
    <property type="term" value="F:phosphorelay sensor kinase activity"/>
    <property type="evidence" value="ECO:0007669"/>
    <property type="project" value="InterPro"/>
</dbReference>
<evidence type="ECO:0000256" key="1">
    <source>
        <dbReference type="ARBA" id="ARBA00000085"/>
    </source>
</evidence>
<dbReference type="RefSeq" id="WP_051512638.1">
    <property type="nucleotide sequence ID" value="NZ_AVFL01000015.1"/>
</dbReference>
<dbReference type="Pfam" id="PF08447">
    <property type="entry name" value="PAS_3"/>
    <property type="match status" value="1"/>
</dbReference>
<dbReference type="SMART" id="SM00387">
    <property type="entry name" value="HATPase_c"/>
    <property type="match status" value="1"/>
</dbReference>
<dbReference type="SMART" id="SM00091">
    <property type="entry name" value="PAS"/>
    <property type="match status" value="1"/>
</dbReference>
<dbReference type="EMBL" id="AVFL01000015">
    <property type="protein sequence ID" value="EWY38867.1"/>
    <property type="molecule type" value="Genomic_DNA"/>
</dbReference>
<evidence type="ECO:0000259" key="8">
    <source>
        <dbReference type="PROSITE" id="PS50113"/>
    </source>
</evidence>
<gene>
    <name evidence="9" type="ORF">N825_10265</name>
</gene>
<dbReference type="PROSITE" id="PS50113">
    <property type="entry name" value="PAC"/>
    <property type="match status" value="1"/>
</dbReference>
<dbReference type="PANTHER" id="PTHR43047:SF72">
    <property type="entry name" value="OSMOSENSING HISTIDINE PROTEIN KINASE SLN1"/>
    <property type="match status" value="1"/>
</dbReference>
<dbReference type="Gene3D" id="3.30.450.20">
    <property type="entry name" value="PAS domain"/>
    <property type="match status" value="1"/>
</dbReference>
<feature type="domain" description="PAS" evidence="7">
    <location>
        <begin position="138"/>
        <end position="193"/>
    </location>
</feature>
<organism evidence="9 10">
    <name type="scientific">Skermanella stibiiresistens SB22</name>
    <dbReference type="NCBI Taxonomy" id="1385369"/>
    <lineage>
        <taxon>Bacteria</taxon>
        <taxon>Pseudomonadati</taxon>
        <taxon>Pseudomonadota</taxon>
        <taxon>Alphaproteobacteria</taxon>
        <taxon>Rhodospirillales</taxon>
        <taxon>Azospirillaceae</taxon>
        <taxon>Skermanella</taxon>
    </lineage>
</organism>
<keyword evidence="5 9" id="KW-0418">Kinase</keyword>
<dbReference type="EC" id="2.7.13.3" evidence="2"/>
<evidence type="ECO:0000256" key="4">
    <source>
        <dbReference type="ARBA" id="ARBA00022679"/>
    </source>
</evidence>
<dbReference type="PROSITE" id="PS50112">
    <property type="entry name" value="PAS"/>
    <property type="match status" value="1"/>
</dbReference>
<evidence type="ECO:0000313" key="9">
    <source>
        <dbReference type="EMBL" id="EWY38867.1"/>
    </source>
</evidence>
<dbReference type="NCBIfam" id="TIGR00229">
    <property type="entry name" value="sensory_box"/>
    <property type="match status" value="1"/>
</dbReference>
<feature type="domain" description="Histidine kinase" evidence="6">
    <location>
        <begin position="280"/>
        <end position="503"/>
    </location>
</feature>
<dbReference type="SMART" id="SM00388">
    <property type="entry name" value="HisKA"/>
    <property type="match status" value="1"/>
</dbReference>